<dbReference type="EMBL" id="UINC01095335">
    <property type="protein sequence ID" value="SVC51336.1"/>
    <property type="molecule type" value="Genomic_DNA"/>
</dbReference>
<evidence type="ECO:0000313" key="1">
    <source>
        <dbReference type="EMBL" id="SVC51336.1"/>
    </source>
</evidence>
<accession>A0A382MRI8</accession>
<proteinExistence type="predicted"/>
<protein>
    <submittedName>
        <fullName evidence="1">Uncharacterized protein</fullName>
    </submittedName>
</protein>
<dbReference type="AlphaFoldDB" id="A0A382MRI8"/>
<gene>
    <name evidence="1" type="ORF">METZ01_LOCUS304190</name>
</gene>
<sequence length="43" mass="4724">MSSASLAEEIDLLLCYGPFLSQREYHGVDAESQLGLIAEITRP</sequence>
<feature type="non-terminal residue" evidence="1">
    <location>
        <position position="43"/>
    </location>
</feature>
<name>A0A382MRI8_9ZZZZ</name>
<organism evidence="1">
    <name type="scientific">marine metagenome</name>
    <dbReference type="NCBI Taxonomy" id="408172"/>
    <lineage>
        <taxon>unclassified sequences</taxon>
        <taxon>metagenomes</taxon>
        <taxon>ecological metagenomes</taxon>
    </lineage>
</organism>
<reference evidence="1" key="1">
    <citation type="submission" date="2018-05" db="EMBL/GenBank/DDBJ databases">
        <authorList>
            <person name="Lanie J.A."/>
            <person name="Ng W.-L."/>
            <person name="Kazmierczak K.M."/>
            <person name="Andrzejewski T.M."/>
            <person name="Davidsen T.M."/>
            <person name="Wayne K.J."/>
            <person name="Tettelin H."/>
            <person name="Glass J.I."/>
            <person name="Rusch D."/>
            <person name="Podicherti R."/>
            <person name="Tsui H.-C.T."/>
            <person name="Winkler M.E."/>
        </authorList>
    </citation>
    <scope>NUCLEOTIDE SEQUENCE</scope>
</reference>